<evidence type="ECO:0000313" key="2">
    <source>
        <dbReference type="Proteomes" id="UP000011185"/>
    </source>
</evidence>
<dbReference type="Proteomes" id="UP000011185">
    <property type="component" value="Unassembled WGS sequence"/>
</dbReference>
<gene>
    <name evidence="1" type="ORF">THOM_2771</name>
</gene>
<dbReference type="EMBL" id="JH994047">
    <property type="protein sequence ID" value="ELQ74328.1"/>
    <property type="molecule type" value="Genomic_DNA"/>
</dbReference>
<reference evidence="1 2" key="1">
    <citation type="journal article" date="2012" name="PLoS Pathog.">
        <title>The genome of the obligate intracellular parasite Trachipleistophora hominis: new insights into microsporidian genome dynamics and reductive evolution.</title>
        <authorList>
            <person name="Heinz E."/>
            <person name="Williams T.A."/>
            <person name="Nakjang S."/>
            <person name="Noel C.J."/>
            <person name="Swan D.C."/>
            <person name="Goldberg A.V."/>
            <person name="Harris S.R."/>
            <person name="Weinmaier T."/>
            <person name="Markert S."/>
            <person name="Becher D."/>
            <person name="Bernhardt J."/>
            <person name="Dagan T."/>
            <person name="Hacker C."/>
            <person name="Lucocq J.M."/>
            <person name="Schweder T."/>
            <person name="Rattei T."/>
            <person name="Hall N."/>
            <person name="Hirt R.P."/>
            <person name="Embley T.M."/>
        </authorList>
    </citation>
    <scope>NUCLEOTIDE SEQUENCE [LARGE SCALE GENOMIC DNA]</scope>
</reference>
<evidence type="ECO:0000313" key="1">
    <source>
        <dbReference type="EMBL" id="ELQ74328.1"/>
    </source>
</evidence>
<organism evidence="1 2">
    <name type="scientific">Trachipleistophora hominis</name>
    <name type="common">Microsporidian parasite</name>
    <dbReference type="NCBI Taxonomy" id="72359"/>
    <lineage>
        <taxon>Eukaryota</taxon>
        <taxon>Fungi</taxon>
        <taxon>Fungi incertae sedis</taxon>
        <taxon>Microsporidia</taxon>
        <taxon>Pleistophoridae</taxon>
        <taxon>Trachipleistophora</taxon>
    </lineage>
</organism>
<protein>
    <submittedName>
        <fullName evidence="1">Putative LRR containing protein</fullName>
    </submittedName>
</protein>
<keyword evidence="2" id="KW-1185">Reference proteome</keyword>
<proteinExistence type="predicted"/>
<dbReference type="InParanoid" id="L7JS76"/>
<dbReference type="HOGENOM" id="CLU_763306_0_0_1"/>
<accession>L7JS76</accession>
<dbReference type="AlphaFoldDB" id="L7JS76"/>
<dbReference type="VEuPathDB" id="MicrosporidiaDB:THOM_2771"/>
<name>L7JS76_TRAHO</name>
<sequence>MLVVNISCKTLTINRCNCAIDVRNAENFDRIEMNYSMHKGDNVKFIGSICTSSLLLCNIFRNANCVESLFKISTKIKHLHFTNDYTDEANKLSRMFLPNMKSDSALNNRRKTQLSLLAAYTKQTNYFCSIYEGYNDVINLILKKILKEPVMTTLIKLEYDSIVVNENNSKAFKTLLKLKILKICTATITNEFFEQLPSTLEPLDISGSNFYRCFRSVEYKTQDENSMFFHNTIKVLIVDLNVFLAIRSIKTLFPLLKILKICCKSVPKICYYAYDGKIKLQKLYVECCYDYHQSDTKSLEQWVFNNMVGELVKCIDFDSLECFILVSNAEIVSVDPINHTILFKRPRTAPDKSGEMITFEDLY</sequence>